<evidence type="ECO:0000256" key="1">
    <source>
        <dbReference type="ARBA" id="ARBA00001947"/>
    </source>
</evidence>
<feature type="domain" description="Alanyl-transfer RNA synthetases family profile" evidence="7">
    <location>
        <begin position="1"/>
        <end position="234"/>
    </location>
</feature>
<accession>A0ABT0Q301</accession>
<protein>
    <recommendedName>
        <fullName evidence="3">Alanine--tRNA ligase</fullName>
    </recommendedName>
    <alternativeName>
        <fullName evidence="6">Alanyl-tRNA synthetase</fullName>
    </alternativeName>
</protein>
<sequence length="240" mass="25584">MTTEPLFRTDAYLREAPAEVIGHTAQGGILLDRSLFYATGGGQPGDGGGLGWDGGRIAISTAVKAEGGAIALVPEAGSALPPVGAQVTQEIDWTRRYGHMRVHTALHLLSVVIPLEVTGGSVGAIKGRLDFNMPEAPQDKEALQVRLQALIDRDLLVSEDWITEVELDANPGLVKIMSVQPPRGAGRIRLVRIGQGADQVDLQPCGGTHVARTGEIGKIRLGKVEKKGKQNRRVYLHLDG</sequence>
<keyword evidence="5" id="KW-0862">Zinc</keyword>
<gene>
    <name evidence="8" type="ORF">M3P21_12000</name>
</gene>
<dbReference type="EMBL" id="JAMFMB010000014">
    <property type="protein sequence ID" value="MCL6284249.1"/>
    <property type="molecule type" value="Genomic_DNA"/>
</dbReference>
<evidence type="ECO:0000256" key="3">
    <source>
        <dbReference type="ARBA" id="ARBA00017959"/>
    </source>
</evidence>
<dbReference type="InterPro" id="IPR018165">
    <property type="entry name" value="Ala-tRNA-synth_IIc_core"/>
</dbReference>
<name>A0ABT0Q301_9RHOB</name>
<dbReference type="SUPFAM" id="SSF50447">
    <property type="entry name" value="Translation proteins"/>
    <property type="match status" value="1"/>
</dbReference>
<dbReference type="Pfam" id="PF01411">
    <property type="entry name" value="tRNA-synt_2c"/>
    <property type="match status" value="1"/>
</dbReference>
<comment type="caution">
    <text evidence="8">The sequence shown here is derived from an EMBL/GenBank/DDBJ whole genome shotgun (WGS) entry which is preliminary data.</text>
</comment>
<dbReference type="PROSITE" id="PS50860">
    <property type="entry name" value="AA_TRNA_LIGASE_II_ALA"/>
    <property type="match status" value="1"/>
</dbReference>
<organism evidence="8 9">
    <name type="scientific">Ruegeria spongiae</name>
    <dbReference type="NCBI Taxonomy" id="2942209"/>
    <lineage>
        <taxon>Bacteria</taxon>
        <taxon>Pseudomonadati</taxon>
        <taxon>Pseudomonadota</taxon>
        <taxon>Alphaproteobacteria</taxon>
        <taxon>Rhodobacterales</taxon>
        <taxon>Roseobacteraceae</taxon>
        <taxon>Ruegeria</taxon>
    </lineage>
</organism>
<dbReference type="InterPro" id="IPR009000">
    <property type="entry name" value="Transl_B-barrel_sf"/>
</dbReference>
<dbReference type="SUPFAM" id="SSF55186">
    <property type="entry name" value="ThrRS/AlaRS common domain"/>
    <property type="match status" value="1"/>
</dbReference>
<reference evidence="8" key="1">
    <citation type="submission" date="2022-05" db="EMBL/GenBank/DDBJ databases">
        <authorList>
            <person name="Park J.-S."/>
        </authorList>
    </citation>
    <scope>NUCLEOTIDE SEQUENCE</scope>
    <source>
        <strain evidence="8">2012CJ41-6</strain>
    </source>
</reference>
<dbReference type="Gene3D" id="3.30.980.10">
    <property type="entry name" value="Threonyl-trna Synthetase, Chain A, domain 2"/>
    <property type="match status" value="1"/>
</dbReference>
<evidence type="ECO:0000256" key="4">
    <source>
        <dbReference type="ARBA" id="ARBA00022723"/>
    </source>
</evidence>
<dbReference type="InterPro" id="IPR018164">
    <property type="entry name" value="Ala-tRNA-synth_IIc_N"/>
</dbReference>
<proteinExistence type="predicted"/>
<keyword evidence="4" id="KW-0479">Metal-binding</keyword>
<evidence type="ECO:0000256" key="5">
    <source>
        <dbReference type="ARBA" id="ARBA00022833"/>
    </source>
</evidence>
<evidence type="ECO:0000259" key="7">
    <source>
        <dbReference type="PROSITE" id="PS50860"/>
    </source>
</evidence>
<comment type="cofactor">
    <cofactor evidence="1">
        <name>Zn(2+)</name>
        <dbReference type="ChEBI" id="CHEBI:29105"/>
    </cofactor>
</comment>
<evidence type="ECO:0000313" key="8">
    <source>
        <dbReference type="EMBL" id="MCL6284249.1"/>
    </source>
</evidence>
<dbReference type="PANTHER" id="PTHR43462">
    <property type="entry name" value="ALANYL-TRNA EDITING PROTEIN"/>
    <property type="match status" value="1"/>
</dbReference>
<dbReference type="Proteomes" id="UP001203880">
    <property type="component" value="Unassembled WGS sequence"/>
</dbReference>
<keyword evidence="9" id="KW-1185">Reference proteome</keyword>
<evidence type="ECO:0000256" key="6">
    <source>
        <dbReference type="ARBA" id="ARBA00032577"/>
    </source>
</evidence>
<dbReference type="Pfam" id="PF07973">
    <property type="entry name" value="tRNA_SAD"/>
    <property type="match status" value="1"/>
</dbReference>
<evidence type="ECO:0000256" key="2">
    <source>
        <dbReference type="ARBA" id="ARBA00004496"/>
    </source>
</evidence>
<comment type="subcellular location">
    <subcellularLocation>
        <location evidence="2">Cytoplasm</location>
    </subcellularLocation>
</comment>
<dbReference type="PANTHER" id="PTHR43462:SF1">
    <property type="entry name" value="ALANYL-TRNA EDITING PROTEIN AARSD1"/>
    <property type="match status" value="1"/>
</dbReference>
<dbReference type="InterPro" id="IPR018163">
    <property type="entry name" value="Thr/Ala-tRNA-synth_IIc_edit"/>
</dbReference>
<dbReference type="SMART" id="SM00863">
    <property type="entry name" value="tRNA_SAD"/>
    <property type="match status" value="1"/>
</dbReference>
<dbReference type="InterPro" id="IPR051335">
    <property type="entry name" value="Alanyl-tRNA_Editing_Enzymes"/>
</dbReference>
<dbReference type="Gene3D" id="2.40.30.130">
    <property type="match status" value="1"/>
</dbReference>
<evidence type="ECO:0000313" key="9">
    <source>
        <dbReference type="Proteomes" id="UP001203880"/>
    </source>
</evidence>
<dbReference type="InterPro" id="IPR012947">
    <property type="entry name" value="tRNA_SAD"/>
</dbReference>